<keyword evidence="5" id="KW-1185">Reference proteome</keyword>
<keyword evidence="2" id="KW-0472">Membrane</keyword>
<evidence type="ECO:0000313" key="5">
    <source>
        <dbReference type="Proteomes" id="UP001209878"/>
    </source>
</evidence>
<keyword evidence="2" id="KW-0812">Transmembrane</keyword>
<dbReference type="PANTHER" id="PTHR19324">
    <property type="entry name" value="PERFORIN-LIKE PROTEIN 1"/>
    <property type="match status" value="1"/>
</dbReference>
<comment type="caution">
    <text evidence="4">The sequence shown here is derived from an EMBL/GenBank/DDBJ whole genome shotgun (WGS) entry which is preliminary data.</text>
</comment>
<accession>A0AAD9L4A1</accession>
<gene>
    <name evidence="4" type="ORF">NP493_335g02019</name>
</gene>
<proteinExistence type="predicted"/>
<dbReference type="InterPro" id="IPR031569">
    <property type="entry name" value="ApeC"/>
</dbReference>
<dbReference type="EMBL" id="JAODUO010000335">
    <property type="protein sequence ID" value="KAK2182804.1"/>
    <property type="molecule type" value="Genomic_DNA"/>
</dbReference>
<feature type="transmembrane region" description="Helical" evidence="2">
    <location>
        <begin position="232"/>
        <end position="256"/>
    </location>
</feature>
<evidence type="ECO:0000256" key="1">
    <source>
        <dbReference type="SAM" id="MobiDB-lite"/>
    </source>
</evidence>
<protein>
    <recommendedName>
        <fullName evidence="3">Apextrin C-terminal domain-containing protein</fullName>
    </recommendedName>
</protein>
<dbReference type="PANTHER" id="PTHR19324:SF33">
    <property type="entry name" value="MUCIN-5AC"/>
    <property type="match status" value="1"/>
</dbReference>
<dbReference type="AlphaFoldDB" id="A0AAD9L4A1"/>
<feature type="region of interest" description="Disordered" evidence="1">
    <location>
        <begin position="279"/>
        <end position="349"/>
    </location>
</feature>
<organism evidence="4 5">
    <name type="scientific">Ridgeia piscesae</name>
    <name type="common">Tubeworm</name>
    <dbReference type="NCBI Taxonomy" id="27915"/>
    <lineage>
        <taxon>Eukaryota</taxon>
        <taxon>Metazoa</taxon>
        <taxon>Spiralia</taxon>
        <taxon>Lophotrochozoa</taxon>
        <taxon>Annelida</taxon>
        <taxon>Polychaeta</taxon>
        <taxon>Sedentaria</taxon>
        <taxon>Canalipalpata</taxon>
        <taxon>Sabellida</taxon>
        <taxon>Siboglinidae</taxon>
        <taxon>Ridgeia</taxon>
    </lineage>
</organism>
<keyword evidence="2" id="KW-1133">Transmembrane helix</keyword>
<feature type="domain" description="Apextrin C-terminal" evidence="3">
    <location>
        <begin position="13"/>
        <end position="220"/>
    </location>
</feature>
<dbReference type="Proteomes" id="UP001209878">
    <property type="component" value="Unassembled WGS sequence"/>
</dbReference>
<sequence>MVISVRRTDCEAWPEGLYGLPMPNTGCPHSDDVSFQTGSRTQTTEAGSKTSESCHLAGAPQGENVRKVTQMFCMKTEPHGNKKYSWTKGMYCILKKGDCPKDFNPGWIYWDDAAPFFGKTIQHESGSVPDGKYDRNTKIYYCCRGDGSQSNKLTLPTEKPFYLLKYGARCQEVSGMAASEEWVYWATEEQLNMNAHGGVYPAMKQSIIHERYTKLFYCYYTQKPENPRLHTVMVIIYVISGLVAAAILVFLVLFLVQRLACCQGKRDYIDDNVEGSAQDHMLEGTPSGPSVIYKPSANKHPLPSDTANTPHEAAAFVSPSEAPPDEQKGMLRDSKPPSYDEVLKEDGKL</sequence>
<evidence type="ECO:0000256" key="2">
    <source>
        <dbReference type="SAM" id="Phobius"/>
    </source>
</evidence>
<dbReference type="Pfam" id="PF16977">
    <property type="entry name" value="ApeC"/>
    <property type="match status" value="1"/>
</dbReference>
<feature type="compositionally biased region" description="Basic and acidic residues" evidence="1">
    <location>
        <begin position="325"/>
        <end position="335"/>
    </location>
</feature>
<evidence type="ECO:0000313" key="4">
    <source>
        <dbReference type="EMBL" id="KAK2182804.1"/>
    </source>
</evidence>
<reference evidence="4" key="1">
    <citation type="journal article" date="2023" name="Mol. Biol. Evol.">
        <title>Third-Generation Sequencing Reveals the Adaptive Role of the Epigenome in Three Deep-Sea Polychaetes.</title>
        <authorList>
            <person name="Perez M."/>
            <person name="Aroh O."/>
            <person name="Sun Y."/>
            <person name="Lan Y."/>
            <person name="Juniper S.K."/>
            <person name="Young C.R."/>
            <person name="Angers B."/>
            <person name="Qian P.Y."/>
        </authorList>
    </citation>
    <scope>NUCLEOTIDE SEQUENCE</scope>
    <source>
        <strain evidence="4">R07B-5</strain>
    </source>
</reference>
<evidence type="ECO:0000259" key="3">
    <source>
        <dbReference type="Pfam" id="PF16977"/>
    </source>
</evidence>
<name>A0AAD9L4A1_RIDPI</name>